<accession>A0ABM8TH27</accession>
<dbReference type="GO" id="GO:0016491">
    <property type="term" value="F:oxidoreductase activity"/>
    <property type="evidence" value="ECO:0007669"/>
    <property type="project" value="UniProtKB-KW"/>
</dbReference>
<reference evidence="5 6" key="1">
    <citation type="submission" date="2021-03" db="EMBL/GenBank/DDBJ databases">
        <authorList>
            <person name="Peeters C."/>
        </authorList>
    </citation>
    <scope>NUCLEOTIDE SEQUENCE [LARGE SCALE GENOMIC DNA]</scope>
    <source>
        <strain evidence="5 6">LMG 26411</strain>
    </source>
</reference>
<sequence>MQMKDERVAACDVDVLIVGAGPVGLAAAIELGQRGATVRIVEANARVGNAPRAKTTNVRTCEHLRRWGLIDALRAKAPFGVDYPSTVCFATRLAGRPITAFENAFYCRPGQNPLYAEHAQWIPQYKLEEVLQDHVLAQPGVRLSFDTRLEAFTHDIDGVTAVLEGDSGAESVRARYLIGADGARSTVRRLLGIRMEGSGGLSRNRMIVFRQPGLETMHGLPRAVMYWLVNADSPAVMGPLDTGDRWYIGGPVSALTEDPVRFIRGATGLDISPEILSVDDWEAHQLLAERYREGRVFLAGDACHLHPPYGGYGMNLGIGDAVDLGWKLAATLQGWGGDGLLDSYERERRPVHRRVVDEAVLNHATRTNNLCVPDIEADGPAGDAAREAVAAQVCTAKAREFDSLGVVLGYRYAESPLIEDGTGDGADCHPGDFVPSAAPGCRAPHAWLAEGTGSGASLYDMFGGGFTLLVLDDSADTAAALEAAAARHGCPFTIVRLDNPHVRALYGARYALIRPDQHVAWRADAPPPDPEALLRRVTGHG</sequence>
<evidence type="ECO:0000256" key="3">
    <source>
        <dbReference type="ARBA" id="ARBA00022827"/>
    </source>
</evidence>
<feature type="domain" description="FAD-binding" evidence="4">
    <location>
        <begin position="12"/>
        <end position="359"/>
    </location>
</feature>
<evidence type="ECO:0000313" key="6">
    <source>
        <dbReference type="Proteomes" id="UP000672657"/>
    </source>
</evidence>
<dbReference type="PRINTS" id="PR00420">
    <property type="entry name" value="RNGMNOXGNASE"/>
</dbReference>
<dbReference type="PANTHER" id="PTHR43004">
    <property type="entry name" value="TRK SYSTEM POTASSIUM UPTAKE PROTEIN"/>
    <property type="match status" value="1"/>
</dbReference>
<dbReference type="RefSeq" id="WP_244873825.1">
    <property type="nucleotide sequence ID" value="NZ_CAJPVI010000014.1"/>
</dbReference>
<comment type="cofactor">
    <cofactor evidence="1">
        <name>FAD</name>
        <dbReference type="ChEBI" id="CHEBI:57692"/>
    </cofactor>
</comment>
<organism evidence="5 6">
    <name type="scientific">Cupriavidus numazuensis</name>
    <dbReference type="NCBI Taxonomy" id="221992"/>
    <lineage>
        <taxon>Bacteria</taxon>
        <taxon>Pseudomonadati</taxon>
        <taxon>Pseudomonadota</taxon>
        <taxon>Betaproteobacteria</taxon>
        <taxon>Burkholderiales</taxon>
        <taxon>Burkholderiaceae</taxon>
        <taxon>Cupriavidus</taxon>
    </lineage>
</organism>
<dbReference type="Proteomes" id="UP000672657">
    <property type="component" value="Unassembled WGS sequence"/>
</dbReference>
<dbReference type="EMBL" id="CAJPVI010000014">
    <property type="protein sequence ID" value="CAG2145235.1"/>
    <property type="molecule type" value="Genomic_DNA"/>
</dbReference>
<dbReference type="Gene3D" id="3.30.9.10">
    <property type="entry name" value="D-Amino Acid Oxidase, subunit A, domain 2"/>
    <property type="match status" value="1"/>
</dbReference>
<dbReference type="PANTHER" id="PTHR43004:SF19">
    <property type="entry name" value="BINDING MONOOXYGENASE, PUTATIVE (JCVI)-RELATED"/>
    <property type="match status" value="1"/>
</dbReference>
<evidence type="ECO:0000259" key="4">
    <source>
        <dbReference type="Pfam" id="PF01494"/>
    </source>
</evidence>
<dbReference type="InterPro" id="IPR002938">
    <property type="entry name" value="FAD-bd"/>
</dbReference>
<dbReference type="Pfam" id="PF01494">
    <property type="entry name" value="FAD_binding_3"/>
    <property type="match status" value="1"/>
</dbReference>
<gene>
    <name evidence="5" type="primary">dntB</name>
    <name evidence="5" type="ORF">LMG26411_02709</name>
</gene>
<evidence type="ECO:0000313" key="5">
    <source>
        <dbReference type="EMBL" id="CAG2145235.1"/>
    </source>
</evidence>
<dbReference type="NCBIfam" id="NF004780">
    <property type="entry name" value="PRK06126.1"/>
    <property type="match status" value="1"/>
</dbReference>
<keyword evidence="6" id="KW-1185">Reference proteome</keyword>
<dbReference type="EC" id="1.14.13.210" evidence="5"/>
<dbReference type="Gene3D" id="3.50.50.60">
    <property type="entry name" value="FAD/NAD(P)-binding domain"/>
    <property type="match status" value="1"/>
</dbReference>
<dbReference type="InterPro" id="IPR036188">
    <property type="entry name" value="FAD/NAD-bd_sf"/>
</dbReference>
<name>A0ABM8TH27_9BURK</name>
<dbReference type="SUPFAM" id="SSF51905">
    <property type="entry name" value="FAD/NAD(P)-binding domain"/>
    <property type="match status" value="1"/>
</dbReference>
<keyword evidence="5" id="KW-0560">Oxidoreductase</keyword>
<protein>
    <submittedName>
        <fullName evidence="5">4-methyl-5-nitrocatechol 5-monooxygenase</fullName>
        <ecNumber evidence="5">1.14.13.210</ecNumber>
    </submittedName>
</protein>
<keyword evidence="3" id="KW-0274">FAD</keyword>
<dbReference type="Gene3D" id="3.40.30.120">
    <property type="match status" value="1"/>
</dbReference>
<dbReference type="InterPro" id="IPR050641">
    <property type="entry name" value="RIFMO-like"/>
</dbReference>
<comment type="caution">
    <text evidence="5">The sequence shown here is derived from an EMBL/GenBank/DDBJ whole genome shotgun (WGS) entry which is preliminary data.</text>
</comment>
<keyword evidence="2" id="KW-0285">Flavoprotein</keyword>
<evidence type="ECO:0000256" key="1">
    <source>
        <dbReference type="ARBA" id="ARBA00001974"/>
    </source>
</evidence>
<proteinExistence type="predicted"/>
<evidence type="ECO:0000256" key="2">
    <source>
        <dbReference type="ARBA" id="ARBA00022630"/>
    </source>
</evidence>
<dbReference type="Pfam" id="PF21274">
    <property type="entry name" value="Rng_hyd_C"/>
    <property type="match status" value="1"/>
</dbReference>